<dbReference type="InterPro" id="IPR051531">
    <property type="entry name" value="N-acetyltransferase"/>
</dbReference>
<dbReference type="RefSeq" id="WP_098175599.1">
    <property type="nucleotide sequence ID" value="NZ_CP030926.1"/>
</dbReference>
<keyword evidence="1" id="KW-0808">Transferase</keyword>
<dbReference type="GO" id="GO:0008999">
    <property type="term" value="F:protein-N-terminal-alanine acetyltransferase activity"/>
    <property type="evidence" value="ECO:0007669"/>
    <property type="project" value="TreeGrafter"/>
</dbReference>
<gene>
    <name evidence="6" type="ORF">CN689_08855</name>
    <name evidence="5" type="ORF">DTO10_06480</name>
</gene>
<evidence type="ECO:0000313" key="5">
    <source>
        <dbReference type="EMBL" id="AXN38111.1"/>
    </source>
</evidence>
<dbReference type="AlphaFoldDB" id="A0AAX0S378"/>
<dbReference type="Proteomes" id="UP000220106">
    <property type="component" value="Unassembled WGS sequence"/>
</dbReference>
<dbReference type="InterPro" id="IPR000182">
    <property type="entry name" value="GNAT_dom"/>
</dbReference>
<reference evidence="5 8" key="2">
    <citation type="submission" date="2018-07" db="EMBL/GenBank/DDBJ databases">
        <title>The molecular basis for the intramolecular migration of carboxyl group in the catabolism of para-hydroxybenzoate via gentisate.</title>
        <authorList>
            <person name="Zhao H."/>
            <person name="Xu Y."/>
            <person name="Lin S."/>
            <person name="Spain J.C."/>
            <person name="Zhou N.-Y."/>
        </authorList>
    </citation>
    <scope>NUCLEOTIDE SEQUENCE [LARGE SCALE GENOMIC DNA]</scope>
    <source>
        <strain evidence="5 8">PHB-7a</strain>
    </source>
</reference>
<reference evidence="6 7" key="1">
    <citation type="submission" date="2017-09" db="EMBL/GenBank/DDBJ databases">
        <title>Large-scale bioinformatics analysis of Bacillus genomes uncovers conserved roles of natural products in bacterial physiology.</title>
        <authorList>
            <consortium name="Agbiome Team Llc"/>
            <person name="Bleich R.M."/>
            <person name="Kirk G.J."/>
            <person name="Santa Maria K.C."/>
            <person name="Allen S.E."/>
            <person name="Farag S."/>
            <person name="Shank E.A."/>
            <person name="Bowers A."/>
        </authorList>
    </citation>
    <scope>NUCLEOTIDE SEQUENCE [LARGE SCALE GENOMIC DNA]</scope>
    <source>
        <strain evidence="6 7">AFS003229</strain>
    </source>
</reference>
<dbReference type="PANTHER" id="PTHR43792">
    <property type="entry name" value="GNAT FAMILY, PUTATIVE (AFU_ORTHOLOGUE AFUA_3G00765)-RELATED-RELATED"/>
    <property type="match status" value="1"/>
</dbReference>
<dbReference type="CDD" id="cd04301">
    <property type="entry name" value="NAT_SF"/>
    <property type="match status" value="1"/>
</dbReference>
<proteinExistence type="inferred from homology"/>
<protein>
    <submittedName>
        <fullName evidence="5 6">N-acetyltransferase</fullName>
    </submittedName>
</protein>
<evidence type="ECO:0000313" key="6">
    <source>
        <dbReference type="EMBL" id="PEJ34243.1"/>
    </source>
</evidence>
<organism evidence="6 7">
    <name type="scientific">Peribacillus butanolivorans</name>
    <dbReference type="NCBI Taxonomy" id="421767"/>
    <lineage>
        <taxon>Bacteria</taxon>
        <taxon>Bacillati</taxon>
        <taxon>Bacillota</taxon>
        <taxon>Bacilli</taxon>
        <taxon>Bacillales</taxon>
        <taxon>Bacillaceae</taxon>
        <taxon>Peribacillus</taxon>
    </lineage>
</organism>
<dbReference type="Proteomes" id="UP000260457">
    <property type="component" value="Chromosome"/>
</dbReference>
<dbReference type="PANTHER" id="PTHR43792:SF8">
    <property type="entry name" value="[RIBOSOMAL PROTEIN US5]-ALANINE N-ACETYLTRANSFERASE"/>
    <property type="match status" value="1"/>
</dbReference>
<evidence type="ECO:0000313" key="8">
    <source>
        <dbReference type="Proteomes" id="UP000260457"/>
    </source>
</evidence>
<comment type="similarity">
    <text evidence="3">Belongs to the acetyltransferase family. RimJ subfamily.</text>
</comment>
<name>A0AAX0S378_9BACI</name>
<dbReference type="KEGG" id="pbut:DTO10_06480"/>
<evidence type="ECO:0000259" key="4">
    <source>
        <dbReference type="PROSITE" id="PS51186"/>
    </source>
</evidence>
<evidence type="ECO:0000256" key="2">
    <source>
        <dbReference type="ARBA" id="ARBA00023315"/>
    </source>
</evidence>
<dbReference type="Pfam" id="PF13302">
    <property type="entry name" value="Acetyltransf_3"/>
    <property type="match status" value="1"/>
</dbReference>
<evidence type="ECO:0000256" key="3">
    <source>
        <dbReference type="ARBA" id="ARBA00038502"/>
    </source>
</evidence>
<evidence type="ECO:0000256" key="1">
    <source>
        <dbReference type="ARBA" id="ARBA00022679"/>
    </source>
</evidence>
<accession>A0AAX0S378</accession>
<feature type="domain" description="N-acetyltransferase" evidence="4">
    <location>
        <begin position="16"/>
        <end position="171"/>
    </location>
</feature>
<keyword evidence="8" id="KW-1185">Reference proteome</keyword>
<dbReference type="EMBL" id="NUEQ01000014">
    <property type="protein sequence ID" value="PEJ34243.1"/>
    <property type="molecule type" value="Genomic_DNA"/>
</dbReference>
<dbReference type="InterPro" id="IPR016181">
    <property type="entry name" value="Acyl_CoA_acyltransferase"/>
</dbReference>
<dbReference type="SUPFAM" id="SSF55729">
    <property type="entry name" value="Acyl-CoA N-acyltransferases (Nat)"/>
    <property type="match status" value="1"/>
</dbReference>
<sequence length="182" mass="20962">MSGVSEISERSKENGLQIKPWEDRALDLLFQLNSPEMMEHLGGPESKEQILKRHKRYLEIGSKGCMFSIILYPEEEAVGSVGYWRTVWNDETVYEIGWSVLPSYQGKGIASRAVKAVIAKVKAERKYKYIHAFPSINNPASNAICRKLDFNLISECEFEYPPGSFMRCNNWRLELQHQARTE</sequence>
<evidence type="ECO:0000313" key="7">
    <source>
        <dbReference type="Proteomes" id="UP000220106"/>
    </source>
</evidence>
<dbReference type="PROSITE" id="PS51186">
    <property type="entry name" value="GNAT"/>
    <property type="match status" value="1"/>
</dbReference>
<keyword evidence="2" id="KW-0012">Acyltransferase</keyword>
<dbReference type="Gene3D" id="3.40.630.30">
    <property type="match status" value="1"/>
</dbReference>
<dbReference type="GO" id="GO:0005737">
    <property type="term" value="C:cytoplasm"/>
    <property type="evidence" value="ECO:0007669"/>
    <property type="project" value="TreeGrafter"/>
</dbReference>
<dbReference type="EMBL" id="CP030926">
    <property type="protein sequence ID" value="AXN38111.1"/>
    <property type="molecule type" value="Genomic_DNA"/>
</dbReference>